<evidence type="ECO:0000256" key="7">
    <source>
        <dbReference type="ARBA" id="ARBA00023065"/>
    </source>
</evidence>
<evidence type="ECO:0000256" key="5">
    <source>
        <dbReference type="ARBA" id="ARBA00022692"/>
    </source>
</evidence>
<keyword evidence="9" id="KW-0472">Membrane</keyword>
<name>A0ABU1WTA9_9BURK</name>
<dbReference type="EMBL" id="JAVDWU010000011">
    <property type="protein sequence ID" value="MDR7152503.1"/>
    <property type="molecule type" value="Genomic_DNA"/>
</dbReference>
<evidence type="ECO:0000256" key="4">
    <source>
        <dbReference type="ARBA" id="ARBA00022452"/>
    </source>
</evidence>
<evidence type="ECO:0000256" key="6">
    <source>
        <dbReference type="ARBA" id="ARBA00022729"/>
    </source>
</evidence>
<dbReference type="PRINTS" id="PR00184">
    <property type="entry name" value="NEISSPPORIN"/>
</dbReference>
<dbReference type="CDD" id="cd00342">
    <property type="entry name" value="gram_neg_porins"/>
    <property type="match status" value="1"/>
</dbReference>
<evidence type="ECO:0000313" key="13">
    <source>
        <dbReference type="EMBL" id="MDR7152503.1"/>
    </source>
</evidence>
<evidence type="ECO:0000256" key="10">
    <source>
        <dbReference type="ARBA" id="ARBA00023237"/>
    </source>
</evidence>
<evidence type="ECO:0000313" key="14">
    <source>
        <dbReference type="Proteomes" id="UP001265700"/>
    </source>
</evidence>
<keyword evidence="14" id="KW-1185">Reference proteome</keyword>
<proteinExistence type="predicted"/>
<dbReference type="Proteomes" id="UP001265700">
    <property type="component" value="Unassembled WGS sequence"/>
</dbReference>
<dbReference type="Pfam" id="PF13609">
    <property type="entry name" value="Porin_4"/>
    <property type="match status" value="1"/>
</dbReference>
<dbReference type="PANTHER" id="PTHR34501">
    <property type="entry name" value="PROTEIN YDDL-RELATED"/>
    <property type="match status" value="1"/>
</dbReference>
<feature type="chain" id="PRO_5047336481" evidence="11">
    <location>
        <begin position="23"/>
        <end position="304"/>
    </location>
</feature>
<evidence type="ECO:0000256" key="1">
    <source>
        <dbReference type="ARBA" id="ARBA00004571"/>
    </source>
</evidence>
<evidence type="ECO:0000259" key="12">
    <source>
        <dbReference type="Pfam" id="PF13609"/>
    </source>
</evidence>
<dbReference type="Gene3D" id="2.40.160.10">
    <property type="entry name" value="Porin"/>
    <property type="match status" value="1"/>
</dbReference>
<dbReference type="InterPro" id="IPR033900">
    <property type="entry name" value="Gram_neg_porin_domain"/>
</dbReference>
<feature type="signal peptide" evidence="11">
    <location>
        <begin position="1"/>
        <end position="22"/>
    </location>
</feature>
<dbReference type="InterPro" id="IPR023614">
    <property type="entry name" value="Porin_dom_sf"/>
</dbReference>
<comment type="subcellular location">
    <subcellularLocation>
        <location evidence="1">Cell outer membrane</location>
        <topology evidence="1">Multi-pass membrane protein</topology>
    </subcellularLocation>
</comment>
<keyword evidence="7" id="KW-0406">Ion transport</keyword>
<comment type="subunit">
    <text evidence="2">Homotrimer.</text>
</comment>
<evidence type="ECO:0000256" key="3">
    <source>
        <dbReference type="ARBA" id="ARBA00022448"/>
    </source>
</evidence>
<keyword evidence="5" id="KW-0812">Transmembrane</keyword>
<dbReference type="PANTHER" id="PTHR34501:SF9">
    <property type="entry name" value="MAJOR OUTER MEMBRANE PROTEIN P.IA"/>
    <property type="match status" value="1"/>
</dbReference>
<sequence>MKKLSVALFAFVPLGTAGLAYAQSTSVLYGVVDISLAKATGKPVELAGGAPLTNGSSRWGLRGTEDLGGGLKASFNLEAQLDPTTGTGSGGFIRASNLSIAGGFGALKFGRTLTPSYWGVRAWELTSAANYNVVSSQFQYAGLNARNSDEISYTSPSMGGFTVTLGHVLKGDNEGVGKMDLNLIYKNGPWSGGLSYNKLRDKGSNQVVGVSYNFGTVKLAASYHDVTDAGRGKGFTLGASVNTGPILVIVDAARDTENKDTDLLLEGRYPLSKRTFLYAAHTRNGKGKAPTDVNATMFGVRHNF</sequence>
<organism evidence="13 14">
    <name type="scientific">Hydrogenophaga palleronii</name>
    <dbReference type="NCBI Taxonomy" id="65655"/>
    <lineage>
        <taxon>Bacteria</taxon>
        <taxon>Pseudomonadati</taxon>
        <taxon>Pseudomonadota</taxon>
        <taxon>Betaproteobacteria</taxon>
        <taxon>Burkholderiales</taxon>
        <taxon>Comamonadaceae</taxon>
        <taxon>Hydrogenophaga</taxon>
    </lineage>
</organism>
<evidence type="ECO:0000256" key="9">
    <source>
        <dbReference type="ARBA" id="ARBA00023136"/>
    </source>
</evidence>
<dbReference type="SUPFAM" id="SSF56935">
    <property type="entry name" value="Porins"/>
    <property type="match status" value="1"/>
</dbReference>
<dbReference type="RefSeq" id="WP_310321301.1">
    <property type="nucleotide sequence ID" value="NZ_JAVDWU010000011.1"/>
</dbReference>
<comment type="caution">
    <text evidence="13">The sequence shown here is derived from an EMBL/GenBank/DDBJ whole genome shotgun (WGS) entry which is preliminary data.</text>
</comment>
<gene>
    <name evidence="13" type="ORF">J2W49_004479</name>
</gene>
<keyword evidence="4" id="KW-1134">Transmembrane beta strand</keyword>
<feature type="domain" description="Porin" evidence="12">
    <location>
        <begin position="10"/>
        <end position="283"/>
    </location>
</feature>
<keyword evidence="6 11" id="KW-0732">Signal</keyword>
<dbReference type="InterPro" id="IPR002299">
    <property type="entry name" value="Porin_Neis"/>
</dbReference>
<protein>
    <submittedName>
        <fullName evidence="13">Porin</fullName>
    </submittedName>
</protein>
<reference evidence="13 14" key="1">
    <citation type="submission" date="2023-07" db="EMBL/GenBank/DDBJ databases">
        <title>Sorghum-associated microbial communities from plants grown in Nebraska, USA.</title>
        <authorList>
            <person name="Schachtman D."/>
        </authorList>
    </citation>
    <scope>NUCLEOTIDE SEQUENCE [LARGE SCALE GENOMIC DNA]</scope>
    <source>
        <strain evidence="13 14">4249</strain>
    </source>
</reference>
<accession>A0ABU1WTA9</accession>
<evidence type="ECO:0000256" key="11">
    <source>
        <dbReference type="SAM" id="SignalP"/>
    </source>
</evidence>
<evidence type="ECO:0000256" key="2">
    <source>
        <dbReference type="ARBA" id="ARBA00011233"/>
    </source>
</evidence>
<dbReference type="InterPro" id="IPR050298">
    <property type="entry name" value="Gram-neg_bact_OMP"/>
</dbReference>
<keyword evidence="10" id="KW-0998">Cell outer membrane</keyword>
<keyword evidence="8" id="KW-0626">Porin</keyword>
<evidence type="ECO:0000256" key="8">
    <source>
        <dbReference type="ARBA" id="ARBA00023114"/>
    </source>
</evidence>
<keyword evidence="3" id="KW-0813">Transport</keyword>